<dbReference type="CDD" id="cd17535">
    <property type="entry name" value="REC_NarL-like"/>
    <property type="match status" value="1"/>
</dbReference>
<protein>
    <submittedName>
        <fullName evidence="8">Two component transcriptional regulator, LuxR family</fullName>
    </submittedName>
</protein>
<evidence type="ECO:0000256" key="3">
    <source>
        <dbReference type="ARBA" id="ARBA00023125"/>
    </source>
</evidence>
<sequence>MSNLSEDRQPIRVALVDDHELVRDGLRGLLAAMPQLEVVGEASSGAEALILVGQVRPDLLLVDIGMKDMTGLQLTEILCRQYPGMQILILSMYDHAEYVTSSIRAGARGYVLKDAASREIVAAIDAIAAGGTYYSADLLEKTVSPPSADDELTPREREVLQMLAQGLSNKAIARLLEISVRTVETHRLSIRRKLGVDTPAGLVKYALERGWLSV</sequence>
<dbReference type="GO" id="GO:0003677">
    <property type="term" value="F:DNA binding"/>
    <property type="evidence" value="ECO:0007669"/>
    <property type="project" value="UniProtKB-KW"/>
</dbReference>
<dbReference type="SMART" id="SM00448">
    <property type="entry name" value="REC"/>
    <property type="match status" value="1"/>
</dbReference>
<evidence type="ECO:0000256" key="1">
    <source>
        <dbReference type="ARBA" id="ARBA00022553"/>
    </source>
</evidence>
<dbReference type="PROSITE" id="PS50043">
    <property type="entry name" value="HTH_LUXR_2"/>
    <property type="match status" value="1"/>
</dbReference>
<dbReference type="AlphaFoldDB" id="A0A1I5RJP5"/>
<dbReference type="Pfam" id="PF00072">
    <property type="entry name" value="Response_reg"/>
    <property type="match status" value="1"/>
</dbReference>
<gene>
    <name evidence="8" type="ORF">SAMN05216190_11377</name>
</gene>
<evidence type="ECO:0000256" key="2">
    <source>
        <dbReference type="ARBA" id="ARBA00023015"/>
    </source>
</evidence>
<dbReference type="PRINTS" id="PR00038">
    <property type="entry name" value="HTHLUXR"/>
</dbReference>
<evidence type="ECO:0000259" key="7">
    <source>
        <dbReference type="PROSITE" id="PS50110"/>
    </source>
</evidence>
<dbReference type="InterPro" id="IPR016032">
    <property type="entry name" value="Sig_transdc_resp-reg_C-effctor"/>
</dbReference>
<dbReference type="InterPro" id="IPR011006">
    <property type="entry name" value="CheY-like_superfamily"/>
</dbReference>
<dbReference type="Pfam" id="PF00196">
    <property type="entry name" value="GerE"/>
    <property type="match status" value="1"/>
</dbReference>
<dbReference type="GO" id="GO:0000160">
    <property type="term" value="P:phosphorelay signal transduction system"/>
    <property type="evidence" value="ECO:0007669"/>
    <property type="project" value="InterPro"/>
</dbReference>
<dbReference type="InterPro" id="IPR058245">
    <property type="entry name" value="NreC/VraR/RcsB-like_REC"/>
</dbReference>
<keyword evidence="3" id="KW-0238">DNA-binding</keyword>
<feature type="modified residue" description="4-aspartylphosphate" evidence="5">
    <location>
        <position position="63"/>
    </location>
</feature>
<dbReference type="Proteomes" id="UP000198784">
    <property type="component" value="Unassembled WGS sequence"/>
</dbReference>
<dbReference type="STRING" id="289003.SAMN05216190_11377"/>
<dbReference type="RefSeq" id="WP_090501145.1">
    <property type="nucleotide sequence ID" value="NZ_FOWX01000013.1"/>
</dbReference>
<keyword evidence="9" id="KW-1185">Reference proteome</keyword>
<feature type="domain" description="Response regulatory" evidence="7">
    <location>
        <begin position="12"/>
        <end position="128"/>
    </location>
</feature>
<dbReference type="GO" id="GO:0006355">
    <property type="term" value="P:regulation of DNA-templated transcription"/>
    <property type="evidence" value="ECO:0007669"/>
    <property type="project" value="InterPro"/>
</dbReference>
<evidence type="ECO:0000256" key="5">
    <source>
        <dbReference type="PROSITE-ProRule" id="PRU00169"/>
    </source>
</evidence>
<dbReference type="EMBL" id="FOWX01000013">
    <property type="protein sequence ID" value="SFP58799.1"/>
    <property type="molecule type" value="Genomic_DNA"/>
</dbReference>
<dbReference type="InterPro" id="IPR001789">
    <property type="entry name" value="Sig_transdc_resp-reg_receiver"/>
</dbReference>
<accession>A0A1I5RJP5</accession>
<organism evidence="8 9">
    <name type="scientific">Pseudomonas borbori</name>
    <dbReference type="NCBI Taxonomy" id="289003"/>
    <lineage>
        <taxon>Bacteria</taxon>
        <taxon>Pseudomonadati</taxon>
        <taxon>Pseudomonadota</taxon>
        <taxon>Gammaproteobacteria</taxon>
        <taxon>Pseudomonadales</taxon>
        <taxon>Pseudomonadaceae</taxon>
        <taxon>Pseudomonas</taxon>
    </lineage>
</organism>
<dbReference type="CDD" id="cd06170">
    <property type="entry name" value="LuxR_C_like"/>
    <property type="match status" value="1"/>
</dbReference>
<dbReference type="SMART" id="SM00421">
    <property type="entry name" value="HTH_LUXR"/>
    <property type="match status" value="1"/>
</dbReference>
<dbReference type="PROSITE" id="PS00622">
    <property type="entry name" value="HTH_LUXR_1"/>
    <property type="match status" value="1"/>
</dbReference>
<dbReference type="SUPFAM" id="SSF52172">
    <property type="entry name" value="CheY-like"/>
    <property type="match status" value="1"/>
</dbReference>
<dbReference type="SUPFAM" id="SSF46894">
    <property type="entry name" value="C-terminal effector domain of the bipartite response regulators"/>
    <property type="match status" value="1"/>
</dbReference>
<dbReference type="InterPro" id="IPR000792">
    <property type="entry name" value="Tscrpt_reg_LuxR_C"/>
</dbReference>
<keyword evidence="4" id="KW-0804">Transcription</keyword>
<evidence type="ECO:0000256" key="4">
    <source>
        <dbReference type="ARBA" id="ARBA00023163"/>
    </source>
</evidence>
<dbReference type="Gene3D" id="3.40.50.2300">
    <property type="match status" value="1"/>
</dbReference>
<feature type="domain" description="HTH luxR-type" evidence="6">
    <location>
        <begin position="145"/>
        <end position="210"/>
    </location>
</feature>
<name>A0A1I5RJP5_9PSED</name>
<reference evidence="9" key="1">
    <citation type="submission" date="2016-10" db="EMBL/GenBank/DDBJ databases">
        <authorList>
            <person name="Varghese N."/>
            <person name="Submissions S."/>
        </authorList>
    </citation>
    <scope>NUCLEOTIDE SEQUENCE [LARGE SCALE GENOMIC DNA]</scope>
    <source>
        <strain evidence="9">DSM 17834</strain>
    </source>
</reference>
<evidence type="ECO:0000313" key="9">
    <source>
        <dbReference type="Proteomes" id="UP000198784"/>
    </source>
</evidence>
<dbReference type="PROSITE" id="PS50110">
    <property type="entry name" value="RESPONSE_REGULATORY"/>
    <property type="match status" value="1"/>
</dbReference>
<keyword evidence="1 5" id="KW-0597">Phosphoprotein</keyword>
<keyword evidence="2" id="KW-0805">Transcription regulation</keyword>
<evidence type="ECO:0000259" key="6">
    <source>
        <dbReference type="PROSITE" id="PS50043"/>
    </source>
</evidence>
<dbReference type="PANTHER" id="PTHR43214:SF41">
    <property type="entry name" value="NITRATE_NITRITE RESPONSE REGULATOR PROTEIN NARP"/>
    <property type="match status" value="1"/>
</dbReference>
<evidence type="ECO:0000313" key="8">
    <source>
        <dbReference type="EMBL" id="SFP58799.1"/>
    </source>
</evidence>
<proteinExistence type="predicted"/>
<dbReference type="InterPro" id="IPR039420">
    <property type="entry name" value="WalR-like"/>
</dbReference>
<dbReference type="PANTHER" id="PTHR43214">
    <property type="entry name" value="TWO-COMPONENT RESPONSE REGULATOR"/>
    <property type="match status" value="1"/>
</dbReference>
<dbReference type="OrthoDB" id="9796655at2"/>